<reference evidence="11 12" key="1">
    <citation type="journal article" date="2016" name="Proc. Natl. Acad. Sci. U.S.A.">
        <title>Comparative genomics of biotechnologically important yeasts.</title>
        <authorList>
            <person name="Riley R."/>
            <person name="Haridas S."/>
            <person name="Wolfe K.H."/>
            <person name="Lopes M.R."/>
            <person name="Hittinger C.T."/>
            <person name="Goeker M."/>
            <person name="Salamov A.A."/>
            <person name="Wisecaver J.H."/>
            <person name="Long T.M."/>
            <person name="Calvey C.H."/>
            <person name="Aerts A.L."/>
            <person name="Barry K.W."/>
            <person name="Choi C."/>
            <person name="Clum A."/>
            <person name="Coughlan A.Y."/>
            <person name="Deshpande S."/>
            <person name="Douglass A.P."/>
            <person name="Hanson S.J."/>
            <person name="Klenk H.-P."/>
            <person name="LaButti K.M."/>
            <person name="Lapidus A."/>
            <person name="Lindquist E.A."/>
            <person name="Lipzen A.M."/>
            <person name="Meier-Kolthoff J.P."/>
            <person name="Ohm R.A."/>
            <person name="Otillar R.P."/>
            <person name="Pangilinan J.L."/>
            <person name="Peng Y."/>
            <person name="Rokas A."/>
            <person name="Rosa C.A."/>
            <person name="Scheuner C."/>
            <person name="Sibirny A.A."/>
            <person name="Slot J.C."/>
            <person name="Stielow J.B."/>
            <person name="Sun H."/>
            <person name="Kurtzman C.P."/>
            <person name="Blackwell M."/>
            <person name="Grigoriev I.V."/>
            <person name="Jeffries T.W."/>
        </authorList>
    </citation>
    <scope>NUCLEOTIDE SEQUENCE [LARGE SCALE GENOMIC DNA]</scope>
    <source>
        <strain evidence="11 12">NRRL Y-11557</strain>
    </source>
</reference>
<accession>A0A1E3QC99</accession>
<organism evidence="11 12">
    <name type="scientific">Lipomyces starkeyi NRRL Y-11557</name>
    <dbReference type="NCBI Taxonomy" id="675824"/>
    <lineage>
        <taxon>Eukaryota</taxon>
        <taxon>Fungi</taxon>
        <taxon>Dikarya</taxon>
        <taxon>Ascomycota</taxon>
        <taxon>Saccharomycotina</taxon>
        <taxon>Lipomycetes</taxon>
        <taxon>Lipomycetales</taxon>
        <taxon>Lipomycetaceae</taxon>
        <taxon>Lipomyces</taxon>
    </lineage>
</organism>
<keyword evidence="8" id="KW-0175">Coiled coil</keyword>
<dbReference type="GO" id="GO:0006888">
    <property type="term" value="P:endoplasmic reticulum to Golgi vesicle-mediated transport"/>
    <property type="evidence" value="ECO:0007669"/>
    <property type="project" value="EnsemblFungi"/>
</dbReference>
<evidence type="ECO:0008006" key="13">
    <source>
        <dbReference type="Google" id="ProtNLM"/>
    </source>
</evidence>
<evidence type="ECO:0000256" key="2">
    <source>
        <dbReference type="ARBA" id="ARBA00022481"/>
    </source>
</evidence>
<dbReference type="CDD" id="cd15867">
    <property type="entry name" value="R-SNARE_YKT6"/>
    <property type="match status" value="1"/>
</dbReference>
<dbReference type="OrthoDB" id="27923at2759"/>
<dbReference type="Gene3D" id="3.30.450.50">
    <property type="entry name" value="Longin domain"/>
    <property type="match status" value="1"/>
</dbReference>
<dbReference type="Pfam" id="PF13774">
    <property type="entry name" value="Longin"/>
    <property type="match status" value="1"/>
</dbReference>
<dbReference type="InterPro" id="IPR042855">
    <property type="entry name" value="V_SNARE_CC"/>
</dbReference>
<dbReference type="SMART" id="SM01270">
    <property type="entry name" value="Longin"/>
    <property type="match status" value="1"/>
</dbReference>
<dbReference type="CDD" id="cd14824">
    <property type="entry name" value="Longin"/>
    <property type="match status" value="1"/>
</dbReference>
<dbReference type="PANTHER" id="PTHR45806">
    <property type="entry name" value="SYNAPTOBREVIN HOMOLOG YKT6"/>
    <property type="match status" value="1"/>
</dbReference>
<evidence type="ECO:0000256" key="4">
    <source>
        <dbReference type="ARBA" id="ARBA00023139"/>
    </source>
</evidence>
<comment type="similarity">
    <text evidence="1">Belongs to the synaptobrevin family.</text>
</comment>
<dbReference type="GO" id="GO:0005484">
    <property type="term" value="F:SNAP receptor activity"/>
    <property type="evidence" value="ECO:0007669"/>
    <property type="project" value="EnsemblFungi"/>
</dbReference>
<sequence length="197" mass="22242">MKLYYIGIFRNSTKPAVELCAAKDLSSFSFFERKSVGEFLTFFGTTVAERTAPSQRQSVEENEYIAHTYARSDGVAGVIIADKEYPIRVAYSLLNKLLDQFLTQFPRGQWSQGDVKLQFTELESSLAKYQNPHQADSIMRVQQELDETKIVLHKAIESVLQRGEELDSLVAKSSALSTTSKMFYKEAKKTNSCCIIA</sequence>
<keyword evidence="6" id="KW-0636">Prenylation</keyword>
<dbReference type="GO" id="GO:0006886">
    <property type="term" value="P:intracellular protein transport"/>
    <property type="evidence" value="ECO:0007669"/>
    <property type="project" value="EnsemblFungi"/>
</dbReference>
<comment type="subcellular location">
    <subcellularLocation>
        <location evidence="7">Endomembrane system</location>
        <topology evidence="7">Lipid-anchor</topology>
        <orientation evidence="7">Cytoplasmic side</orientation>
    </subcellularLocation>
</comment>
<evidence type="ECO:0000313" key="12">
    <source>
        <dbReference type="Proteomes" id="UP000094385"/>
    </source>
</evidence>
<dbReference type="PROSITE" id="PS50859">
    <property type="entry name" value="LONGIN"/>
    <property type="match status" value="1"/>
</dbReference>
<keyword evidence="2" id="KW-0488">Methylation</keyword>
<dbReference type="GO" id="GO:0005789">
    <property type="term" value="C:endoplasmic reticulum membrane"/>
    <property type="evidence" value="ECO:0007669"/>
    <property type="project" value="EnsemblFungi"/>
</dbReference>
<evidence type="ECO:0000259" key="9">
    <source>
        <dbReference type="PROSITE" id="PS50859"/>
    </source>
</evidence>
<dbReference type="Proteomes" id="UP000094385">
    <property type="component" value="Unassembled WGS sequence"/>
</dbReference>
<dbReference type="GO" id="GO:0061909">
    <property type="term" value="P:autophagosome-lysosome fusion"/>
    <property type="evidence" value="ECO:0007669"/>
    <property type="project" value="EnsemblFungi"/>
</dbReference>
<dbReference type="GO" id="GO:0033106">
    <property type="term" value="C:cis-Golgi network membrane"/>
    <property type="evidence" value="ECO:0007669"/>
    <property type="project" value="EnsemblFungi"/>
</dbReference>
<evidence type="ECO:0000256" key="3">
    <source>
        <dbReference type="ARBA" id="ARBA00023136"/>
    </source>
</evidence>
<dbReference type="GO" id="GO:0031201">
    <property type="term" value="C:SNARE complex"/>
    <property type="evidence" value="ECO:0007669"/>
    <property type="project" value="EnsemblFungi"/>
</dbReference>
<dbReference type="PANTHER" id="PTHR45806:SF1">
    <property type="entry name" value="SYNAPTOBREVIN HOMOLOG YKT6"/>
    <property type="match status" value="1"/>
</dbReference>
<keyword evidence="12" id="KW-1185">Reference proteome</keyword>
<evidence type="ECO:0000256" key="1">
    <source>
        <dbReference type="ARBA" id="ARBA00008025"/>
    </source>
</evidence>
<proteinExistence type="inferred from homology"/>
<feature type="domain" description="V-SNARE coiled-coil homology" evidence="10">
    <location>
        <begin position="137"/>
        <end position="197"/>
    </location>
</feature>
<dbReference type="Pfam" id="PF00957">
    <property type="entry name" value="Synaptobrevin"/>
    <property type="match status" value="1"/>
</dbReference>
<dbReference type="PROSITE" id="PS50892">
    <property type="entry name" value="V_SNARE"/>
    <property type="match status" value="1"/>
</dbReference>
<dbReference type="EMBL" id="KV454291">
    <property type="protein sequence ID" value="ODQ75198.1"/>
    <property type="molecule type" value="Genomic_DNA"/>
</dbReference>
<dbReference type="GO" id="GO:0042144">
    <property type="term" value="P:vacuole fusion, non-autophagic"/>
    <property type="evidence" value="ECO:0007669"/>
    <property type="project" value="EnsemblFungi"/>
</dbReference>
<dbReference type="GO" id="GO:0000421">
    <property type="term" value="C:autophagosome membrane"/>
    <property type="evidence" value="ECO:0007669"/>
    <property type="project" value="EnsemblFungi"/>
</dbReference>
<dbReference type="GO" id="GO:0005768">
    <property type="term" value="C:endosome"/>
    <property type="evidence" value="ECO:0007669"/>
    <property type="project" value="EnsemblFungi"/>
</dbReference>
<dbReference type="STRING" id="675824.A0A1E3QC99"/>
<evidence type="ECO:0000256" key="8">
    <source>
        <dbReference type="PROSITE-ProRule" id="PRU00290"/>
    </source>
</evidence>
<protein>
    <recommendedName>
        <fullName evidence="13">Longin domain-containing protein</fullName>
    </recommendedName>
</protein>
<dbReference type="InterPro" id="IPR011012">
    <property type="entry name" value="Longin-like_dom_sf"/>
</dbReference>
<dbReference type="GO" id="GO:0006891">
    <property type="term" value="P:intra-Golgi vesicle-mediated transport"/>
    <property type="evidence" value="ECO:0007669"/>
    <property type="project" value="EnsemblFungi"/>
</dbReference>
<evidence type="ECO:0000256" key="7">
    <source>
        <dbReference type="ARBA" id="ARBA00046278"/>
    </source>
</evidence>
<evidence type="ECO:0000313" key="11">
    <source>
        <dbReference type="EMBL" id="ODQ75198.1"/>
    </source>
</evidence>
<dbReference type="InterPro" id="IPR045848">
    <property type="entry name" value="R-SNARE_YKT6"/>
</dbReference>
<dbReference type="SUPFAM" id="SSF64356">
    <property type="entry name" value="SNARE-like"/>
    <property type="match status" value="1"/>
</dbReference>
<feature type="domain" description="Longin" evidence="9">
    <location>
        <begin position="7"/>
        <end position="126"/>
    </location>
</feature>
<dbReference type="GO" id="GO:0016409">
    <property type="term" value="F:palmitoyltransferase activity"/>
    <property type="evidence" value="ECO:0007669"/>
    <property type="project" value="EnsemblFungi"/>
</dbReference>
<dbReference type="AlphaFoldDB" id="A0A1E3QC99"/>
<keyword evidence="3" id="KW-0472">Membrane</keyword>
<dbReference type="InterPro" id="IPR010908">
    <property type="entry name" value="Longin_dom"/>
</dbReference>
<gene>
    <name evidence="11" type="ORF">LIPSTDRAFT_336240</name>
</gene>
<evidence type="ECO:0000259" key="10">
    <source>
        <dbReference type="PROSITE" id="PS50892"/>
    </source>
</evidence>
<keyword evidence="4" id="KW-0564">Palmitate</keyword>
<dbReference type="GO" id="GO:0000329">
    <property type="term" value="C:fungal-type vacuole membrane"/>
    <property type="evidence" value="ECO:0007669"/>
    <property type="project" value="EnsemblFungi"/>
</dbReference>
<dbReference type="SUPFAM" id="SSF58038">
    <property type="entry name" value="SNARE fusion complex"/>
    <property type="match status" value="1"/>
</dbReference>
<evidence type="ECO:0000256" key="5">
    <source>
        <dbReference type="ARBA" id="ARBA00023288"/>
    </source>
</evidence>
<keyword evidence="5" id="KW-0449">Lipoprotein</keyword>
<dbReference type="Gene3D" id="1.20.5.110">
    <property type="match status" value="1"/>
</dbReference>
<evidence type="ECO:0000256" key="6">
    <source>
        <dbReference type="ARBA" id="ARBA00023289"/>
    </source>
</evidence>
<name>A0A1E3QC99_LIPST</name>